<dbReference type="Pfam" id="PF13520">
    <property type="entry name" value="AA_permease_2"/>
    <property type="match status" value="1"/>
</dbReference>
<evidence type="ECO:0000256" key="6">
    <source>
        <dbReference type="SAM" id="Phobius"/>
    </source>
</evidence>
<name>A0A318RSQ3_WILLI</name>
<evidence type="ECO:0000256" key="1">
    <source>
        <dbReference type="ARBA" id="ARBA00004651"/>
    </source>
</evidence>
<keyword evidence="2" id="KW-1003">Cell membrane</keyword>
<dbReference type="InterPro" id="IPR002293">
    <property type="entry name" value="AA/rel_permease1"/>
</dbReference>
<dbReference type="Proteomes" id="UP000247591">
    <property type="component" value="Unassembled WGS sequence"/>
</dbReference>
<feature type="transmembrane region" description="Helical" evidence="6">
    <location>
        <begin position="342"/>
        <end position="361"/>
    </location>
</feature>
<evidence type="ECO:0000256" key="5">
    <source>
        <dbReference type="ARBA" id="ARBA00023136"/>
    </source>
</evidence>
<feature type="transmembrane region" description="Helical" evidence="6">
    <location>
        <begin position="96"/>
        <end position="120"/>
    </location>
</feature>
<evidence type="ECO:0000256" key="4">
    <source>
        <dbReference type="ARBA" id="ARBA00022989"/>
    </source>
</evidence>
<dbReference type="Gene3D" id="1.20.1740.10">
    <property type="entry name" value="Amino acid/polyamine transporter I"/>
    <property type="match status" value="1"/>
</dbReference>
<feature type="transmembrane region" description="Helical" evidence="6">
    <location>
        <begin position="286"/>
        <end position="313"/>
    </location>
</feature>
<protein>
    <submittedName>
        <fullName evidence="7">Amino acid/polyamine/organocation transporter (APC superfamily)</fullName>
    </submittedName>
</protein>
<feature type="transmembrane region" description="Helical" evidence="6">
    <location>
        <begin position="367"/>
        <end position="388"/>
    </location>
</feature>
<evidence type="ECO:0000256" key="2">
    <source>
        <dbReference type="ARBA" id="ARBA00022475"/>
    </source>
</evidence>
<feature type="transmembrane region" description="Helical" evidence="6">
    <location>
        <begin position="50"/>
        <end position="75"/>
    </location>
</feature>
<dbReference type="EMBL" id="QJSP01000004">
    <property type="protein sequence ID" value="PYE18734.1"/>
    <property type="molecule type" value="Genomic_DNA"/>
</dbReference>
<dbReference type="GO" id="GO:0022857">
    <property type="term" value="F:transmembrane transporter activity"/>
    <property type="evidence" value="ECO:0007669"/>
    <property type="project" value="InterPro"/>
</dbReference>
<dbReference type="RefSeq" id="WP_110469157.1">
    <property type="nucleotide sequence ID" value="NZ_QJSP01000004.1"/>
</dbReference>
<feature type="transmembrane region" description="Helical" evidence="6">
    <location>
        <begin position="171"/>
        <end position="191"/>
    </location>
</feature>
<dbReference type="InterPro" id="IPR050367">
    <property type="entry name" value="APC_superfamily"/>
</dbReference>
<accession>A0A318RSQ3</accession>
<keyword evidence="3 6" id="KW-0812">Transmembrane</keyword>
<gene>
    <name evidence="7" type="ORF">DFR67_104316</name>
</gene>
<feature type="transmembrane region" description="Helical" evidence="6">
    <location>
        <begin position="428"/>
        <end position="450"/>
    </location>
</feature>
<organism evidence="7 8">
    <name type="scientific">Williamsia limnetica</name>
    <dbReference type="NCBI Taxonomy" id="882452"/>
    <lineage>
        <taxon>Bacteria</taxon>
        <taxon>Bacillati</taxon>
        <taxon>Actinomycetota</taxon>
        <taxon>Actinomycetes</taxon>
        <taxon>Mycobacteriales</taxon>
        <taxon>Nocardiaceae</taxon>
        <taxon>Williamsia</taxon>
    </lineage>
</organism>
<dbReference type="GO" id="GO:0005886">
    <property type="term" value="C:plasma membrane"/>
    <property type="evidence" value="ECO:0007669"/>
    <property type="project" value="UniProtKB-SubCell"/>
</dbReference>
<proteinExistence type="predicted"/>
<dbReference type="AlphaFoldDB" id="A0A318RSQ3"/>
<evidence type="ECO:0000313" key="7">
    <source>
        <dbReference type="EMBL" id="PYE18734.1"/>
    </source>
</evidence>
<reference evidence="7 8" key="1">
    <citation type="submission" date="2018-06" db="EMBL/GenBank/DDBJ databases">
        <title>Genomic Encyclopedia of Type Strains, Phase IV (KMG-IV): sequencing the most valuable type-strain genomes for metagenomic binning, comparative biology and taxonomic classification.</title>
        <authorList>
            <person name="Goeker M."/>
        </authorList>
    </citation>
    <scope>NUCLEOTIDE SEQUENCE [LARGE SCALE GENOMIC DNA]</scope>
    <source>
        <strain evidence="7 8">DSM 45521</strain>
    </source>
</reference>
<evidence type="ECO:0000313" key="8">
    <source>
        <dbReference type="Proteomes" id="UP000247591"/>
    </source>
</evidence>
<keyword evidence="5 6" id="KW-0472">Membrane</keyword>
<feature type="transmembrane region" description="Helical" evidence="6">
    <location>
        <begin position="140"/>
        <end position="159"/>
    </location>
</feature>
<sequence length="484" mass="50238">MSQSNRVLAVQTSPLAGLDRAQLSFAQVLGQSVAAVAPSAVMVTVPALVIADVGNLAIAIFGVATLLMTAVGYCVGQFSTRMAAVSGLYSYVVKGLGPVGGVIAGWSVVIGYAAAAMASVLGASSYLAALLSRIGVPNGTVTVCLLAVLVGVLTVGLMVRGVRLSARITLVVEFFAITIAAVVLVVAFVHAGGRVRAPPDPEISGSTLAFTLLLSIVAFVGFESAGTLAREARNPFVAVSRAVRWTPLVLGALYLFASSMQTPALLGDGNDHLPFVLNLPNSSGAASTTLSVLLEIGITASWLACIVGSTTALSRTLFAMGREGVVPKVLGHTHPRFRTPHVALLTAMPIMVAVTITFLVASSPRSALLALLTASAHGYVLAYVLLCVATPAFLNRIGELTPIPVVIGGLTAAILVALITWAAFAQTFVAGTTTAVFAALLILGLVVYLWRVKRDPGVRTRVGLYDEPVGRDIVDNYRPWEVRR</sequence>
<keyword evidence="4 6" id="KW-1133">Transmembrane helix</keyword>
<keyword evidence="8" id="KW-1185">Reference proteome</keyword>
<feature type="transmembrane region" description="Helical" evidence="6">
    <location>
        <begin position="243"/>
        <end position="266"/>
    </location>
</feature>
<dbReference type="PANTHER" id="PTHR42770">
    <property type="entry name" value="AMINO ACID TRANSPORTER-RELATED"/>
    <property type="match status" value="1"/>
</dbReference>
<dbReference type="PANTHER" id="PTHR42770:SF7">
    <property type="entry name" value="MEMBRANE PROTEIN"/>
    <property type="match status" value="1"/>
</dbReference>
<dbReference type="PIRSF" id="PIRSF006060">
    <property type="entry name" value="AA_transporter"/>
    <property type="match status" value="1"/>
</dbReference>
<feature type="transmembrane region" description="Helical" evidence="6">
    <location>
        <begin position="203"/>
        <end position="222"/>
    </location>
</feature>
<feature type="transmembrane region" description="Helical" evidence="6">
    <location>
        <begin position="400"/>
        <end position="422"/>
    </location>
</feature>
<comment type="subcellular location">
    <subcellularLocation>
        <location evidence="1">Cell membrane</location>
        <topology evidence="1">Multi-pass membrane protein</topology>
    </subcellularLocation>
</comment>
<dbReference type="OrthoDB" id="3790922at2"/>
<evidence type="ECO:0000256" key="3">
    <source>
        <dbReference type="ARBA" id="ARBA00022692"/>
    </source>
</evidence>
<comment type="caution">
    <text evidence="7">The sequence shown here is derived from an EMBL/GenBank/DDBJ whole genome shotgun (WGS) entry which is preliminary data.</text>
</comment>